<dbReference type="InterPro" id="IPR003615">
    <property type="entry name" value="HNH_nuc"/>
</dbReference>
<feature type="region of interest" description="Disordered" evidence="1">
    <location>
        <begin position="313"/>
        <end position="333"/>
    </location>
</feature>
<protein>
    <recommendedName>
        <fullName evidence="2">HNH nuclease domain-containing protein</fullName>
    </recommendedName>
</protein>
<dbReference type="AlphaFoldDB" id="A0A5N6IYS0"/>
<name>A0A5N6IYS0_9EURO</name>
<feature type="domain" description="HNH nuclease" evidence="2">
    <location>
        <begin position="137"/>
        <end position="218"/>
    </location>
</feature>
<proteinExistence type="predicted"/>
<dbReference type="Pfam" id="PF13391">
    <property type="entry name" value="HNH_2"/>
    <property type="match status" value="1"/>
</dbReference>
<evidence type="ECO:0000313" key="4">
    <source>
        <dbReference type="Proteomes" id="UP000326289"/>
    </source>
</evidence>
<evidence type="ECO:0000313" key="3">
    <source>
        <dbReference type="EMBL" id="KAB8271515.1"/>
    </source>
</evidence>
<accession>A0A5N6IYS0</accession>
<gene>
    <name evidence="3" type="ORF">BDV30DRAFT_240489</name>
</gene>
<feature type="compositionally biased region" description="Acidic residues" evidence="1">
    <location>
        <begin position="314"/>
        <end position="333"/>
    </location>
</feature>
<evidence type="ECO:0000256" key="1">
    <source>
        <dbReference type="SAM" id="MobiDB-lite"/>
    </source>
</evidence>
<reference evidence="3 4" key="1">
    <citation type="submission" date="2019-04" db="EMBL/GenBank/DDBJ databases">
        <title>Fungal friends and foes A comparative genomics study of 23 Aspergillus species from section Flavi.</title>
        <authorList>
            <consortium name="DOE Joint Genome Institute"/>
            <person name="Kjaerbolling I."/>
            <person name="Vesth T.C."/>
            <person name="Frisvad J.C."/>
            <person name="Nybo J.L."/>
            <person name="Theobald S."/>
            <person name="Kildgaard S."/>
            <person name="Petersen T.I."/>
            <person name="Kuo A."/>
            <person name="Sato A."/>
            <person name="Lyhne E.K."/>
            <person name="Kogle M.E."/>
            <person name="Wiebenga A."/>
            <person name="Kun R.S."/>
            <person name="Lubbers R.J."/>
            <person name="Makela M.R."/>
            <person name="Barry K."/>
            <person name="Chovatia M."/>
            <person name="Clum A."/>
            <person name="Daum C."/>
            <person name="Haridas S."/>
            <person name="He G."/>
            <person name="LaButti K."/>
            <person name="Lipzen A."/>
            <person name="Mondo S."/>
            <person name="Pangilinan J."/>
            <person name="Riley R."/>
            <person name="Salamov A."/>
            <person name="Simmons B.A."/>
            <person name="Magnuson J.K."/>
            <person name="Henrissat B."/>
            <person name="Mortensen U.H."/>
            <person name="Larsen T.O."/>
            <person name="De vries R.P."/>
            <person name="Grigoriev I.V."/>
            <person name="Machida M."/>
            <person name="Baker S.E."/>
            <person name="Andersen M.R."/>
        </authorList>
    </citation>
    <scope>NUCLEOTIDE SEQUENCE [LARGE SCALE GENOMIC DNA]</scope>
    <source>
        <strain evidence="3 4">CBS 117635</strain>
    </source>
</reference>
<dbReference type="EMBL" id="ML732816">
    <property type="protein sequence ID" value="KAB8271515.1"/>
    <property type="molecule type" value="Genomic_DNA"/>
</dbReference>
<organism evidence="3 4">
    <name type="scientific">Aspergillus minisclerotigenes</name>
    <dbReference type="NCBI Taxonomy" id="656917"/>
    <lineage>
        <taxon>Eukaryota</taxon>
        <taxon>Fungi</taxon>
        <taxon>Dikarya</taxon>
        <taxon>Ascomycota</taxon>
        <taxon>Pezizomycotina</taxon>
        <taxon>Eurotiomycetes</taxon>
        <taxon>Eurotiomycetidae</taxon>
        <taxon>Eurotiales</taxon>
        <taxon>Aspergillaceae</taxon>
        <taxon>Aspergillus</taxon>
        <taxon>Aspergillus subgen. Circumdati</taxon>
    </lineage>
</organism>
<dbReference type="Proteomes" id="UP000326289">
    <property type="component" value="Unassembled WGS sequence"/>
</dbReference>
<feature type="region of interest" description="Disordered" evidence="1">
    <location>
        <begin position="102"/>
        <end position="129"/>
    </location>
</feature>
<keyword evidence="4" id="KW-1185">Reference proteome</keyword>
<evidence type="ECO:0000259" key="2">
    <source>
        <dbReference type="Pfam" id="PF13391"/>
    </source>
</evidence>
<sequence length="333" mass="37530">MAHPTLALETCVDRPGLSAMNAAPEFDQAGRLELIKQLSESTGASEIDSVTWAFLWLADMSILEPLAQCVKNPDAPPILSSTVKRDYYPALKDWLSRFRNTNAGKRKEPSTEEPAPDSSTRSAKAADDAAKRDQHKCIVTKAGEPIEIAHLVSFSLGVRHQRRKQREEFWEILTCFWSTERIKRWQSAVFENGTETPQNLLSLTRDAHRLFDTARFALRPVTGTETELELEFHWLPGGIRKDVKLSDKLIIGHYRASPKNCKLWDCDTEELITSGHVIKITTPDPKGLPLPSFDVLEMQWYLHRVAAISGAADFVEESDDDDDDDDVEDVEDV</sequence>